<dbReference type="InterPro" id="IPR023996">
    <property type="entry name" value="TonB-dep_OMP_SusC/RagA"/>
</dbReference>
<dbReference type="PROSITE" id="PS52016">
    <property type="entry name" value="TONB_DEPENDENT_REC_3"/>
    <property type="match status" value="1"/>
</dbReference>
<feature type="domain" description="TonB-dependent receptor plug" evidence="6">
    <location>
        <begin position="137"/>
        <end position="243"/>
    </location>
</feature>
<evidence type="ECO:0000259" key="6">
    <source>
        <dbReference type="Pfam" id="PF07715"/>
    </source>
</evidence>
<dbReference type="Gene3D" id="2.60.40.1120">
    <property type="entry name" value="Carboxypeptidase-like, regulatory domain"/>
    <property type="match status" value="1"/>
</dbReference>
<sequence length="1004" mass="111596">MMNNLNYQPTSNPVRSLLGKWIGFVFCFLCVAVLGMTSEASAAPAKVVRGKVVDSDNRPVVGVTVLELNTTNGTTTDINGDYQLTVKGPEPVLQFSYIGYESQEVAVGTKTVINITFASDNVQLDDVVVVGYGTMRKKDVTGSIAKVNMDEKATFANTNVLQSLQGAIPGLNIGMTTGAGTEPEMTVRSTTSISASNNPLVVVDGAIYNGSVSDFAPSDIQSVDVLKDASSAAVYGSRAANGVIMITTRMGSTEKPTIRVNSYWGVNTSTNKPDMMDGPQYIQKILDYRRAQGLDYDRDKILSYLNEAERENYSKGHTMDSYDAVTDPGFVQNYSVSMSGRTRTTNYFASVNYNNQDGIVMGDDYDRFSARLNLETNITSWLKVGMKANYSESDYSGATADLIAANYMSPYVKLRDENGELIRFPMTDQLGVNPLGEYEQAQDLDLHKSLFGIFYGEVSFPFLKGLKYKFNYSHNYRWSDVRKFWGADTWTGAPSGGKGSIAKGDASDYIVDNIVSFDRNFGKHYVNVTLLYSYEHNEGSSVTAAASEFANSSLGWNALDKGAVQTVSSSAYDDNGISQMARLHYGYDNRYLVTFTIRRDGYSRFGADNKFGTFPSAALGWVASREAFLSDVKWIDLLKLRLSYGLNGNQAVSRYASLATINTSRYVDGPDPIITQYTSSMENASLCWESTKTANIGLDFAFLKSRISGSVDFFKSKSKDLIMQQSLPYMTGFGSVWANVGELKNHGVEVTLTTVNVQNENWNWTTTFNFSRYRNEITKLYGGKTEDITNSWFVGYPIHSFYGYETDGIWQEGDDIPEGFKPGYFRIKDLDGKEGITPDGDRHVYAYADPNYRFSISSNLTWKNLSLSFVINSVQGGNGYYMAENPYALNPNAYFPGRMNMVDMPYWTPDRPSNKYPTIDYSPTYGHYFLQDRSFVRLQDLSIAYDFPKRILNKIGMSGLRAYVSGKNLFTVTDWVGYDPEAGQSVFNGTPSMRSYILGIDITF</sequence>
<evidence type="ECO:0000256" key="2">
    <source>
        <dbReference type="ARBA" id="ARBA00022448"/>
    </source>
</evidence>
<dbReference type="InterPro" id="IPR036942">
    <property type="entry name" value="Beta-barrel_TonB_sf"/>
</dbReference>
<keyword evidence="3" id="KW-0812">Transmembrane</keyword>
<dbReference type="InterPro" id="IPR008969">
    <property type="entry name" value="CarboxyPept-like_regulatory"/>
</dbReference>
<dbReference type="InterPro" id="IPR037066">
    <property type="entry name" value="Plug_dom_sf"/>
</dbReference>
<evidence type="ECO:0000256" key="3">
    <source>
        <dbReference type="ARBA" id="ARBA00022692"/>
    </source>
</evidence>
<dbReference type="SUPFAM" id="SSF49464">
    <property type="entry name" value="Carboxypeptidase regulatory domain-like"/>
    <property type="match status" value="1"/>
</dbReference>
<dbReference type="EMBL" id="BK032514">
    <property type="protein sequence ID" value="DAF45247.1"/>
    <property type="molecule type" value="Genomic_DNA"/>
</dbReference>
<dbReference type="InterPro" id="IPR012910">
    <property type="entry name" value="Plug_dom"/>
</dbReference>
<dbReference type="NCBIfam" id="TIGR04057">
    <property type="entry name" value="SusC_RagA_signa"/>
    <property type="match status" value="1"/>
</dbReference>
<name>A0A8S5S3H3_9CAUD</name>
<organism evidence="7">
    <name type="scientific">Siphoviridae sp. ctBLh2</name>
    <dbReference type="NCBI Taxonomy" id="2827803"/>
    <lineage>
        <taxon>Viruses</taxon>
        <taxon>Duplodnaviria</taxon>
        <taxon>Heunggongvirae</taxon>
        <taxon>Uroviricota</taxon>
        <taxon>Caudoviricetes</taxon>
    </lineage>
</organism>
<dbReference type="Gene3D" id="2.170.130.10">
    <property type="entry name" value="TonB-dependent receptor, plug domain"/>
    <property type="match status" value="1"/>
</dbReference>
<dbReference type="InterPro" id="IPR039426">
    <property type="entry name" value="TonB-dep_rcpt-like"/>
</dbReference>
<protein>
    <submittedName>
        <fullName evidence="7">TonB-linked outer membrane protein, SusC/RagA family</fullName>
    </submittedName>
</protein>
<keyword evidence="4" id="KW-0472">Membrane</keyword>
<dbReference type="NCBIfam" id="TIGR04056">
    <property type="entry name" value="OMP_RagA_SusC"/>
    <property type="match status" value="1"/>
</dbReference>
<evidence type="ECO:0000256" key="5">
    <source>
        <dbReference type="ARBA" id="ARBA00023237"/>
    </source>
</evidence>
<evidence type="ECO:0000313" key="7">
    <source>
        <dbReference type="EMBL" id="DAF45247.1"/>
    </source>
</evidence>
<dbReference type="Gene3D" id="2.40.170.20">
    <property type="entry name" value="TonB-dependent receptor, beta-barrel domain"/>
    <property type="match status" value="1"/>
</dbReference>
<keyword evidence="2" id="KW-0813">Transport</keyword>
<dbReference type="SUPFAM" id="SSF56935">
    <property type="entry name" value="Porins"/>
    <property type="match status" value="1"/>
</dbReference>
<evidence type="ECO:0000256" key="4">
    <source>
        <dbReference type="ARBA" id="ARBA00023136"/>
    </source>
</evidence>
<keyword evidence="5" id="KW-0998">Cell outer membrane</keyword>
<proteinExistence type="predicted"/>
<reference evidence="7" key="1">
    <citation type="journal article" date="2021" name="Proc. Natl. Acad. Sci. U.S.A.">
        <title>A Catalog of Tens of Thousands of Viruses from Human Metagenomes Reveals Hidden Associations with Chronic Diseases.</title>
        <authorList>
            <person name="Tisza M.J."/>
            <person name="Buck C.B."/>
        </authorList>
    </citation>
    <scope>NUCLEOTIDE SEQUENCE</scope>
    <source>
        <strain evidence="7">CtBLh2</strain>
    </source>
</reference>
<evidence type="ECO:0000256" key="1">
    <source>
        <dbReference type="ARBA" id="ARBA00004571"/>
    </source>
</evidence>
<dbReference type="Pfam" id="PF07715">
    <property type="entry name" value="Plug"/>
    <property type="match status" value="1"/>
</dbReference>
<comment type="subcellular location">
    <subcellularLocation>
        <location evidence="1">Cell outer membrane</location>
        <topology evidence="1">Multi-pass membrane protein</topology>
    </subcellularLocation>
</comment>
<dbReference type="Pfam" id="PF13715">
    <property type="entry name" value="CarbopepD_reg_2"/>
    <property type="match status" value="1"/>
</dbReference>
<accession>A0A8S5S3H3</accession>
<dbReference type="InterPro" id="IPR023997">
    <property type="entry name" value="TonB-dep_OMP_SusC/RagA_CS"/>
</dbReference>